<dbReference type="EMBL" id="NRRL01000181">
    <property type="protein sequence ID" value="MBK1671394.1"/>
    <property type="molecule type" value="Genomic_DNA"/>
</dbReference>
<dbReference type="RefSeq" id="WP_200344214.1">
    <property type="nucleotide sequence ID" value="NZ_NRRL01000181.1"/>
</dbReference>
<dbReference type="InterPro" id="IPR010667">
    <property type="entry name" value="Phage_T4_Gp19"/>
</dbReference>
<dbReference type="InterPro" id="IPR011747">
    <property type="entry name" value="CHP02241"/>
</dbReference>
<proteinExistence type="predicted"/>
<dbReference type="PANTHER" id="PTHR38009">
    <property type="entry name" value="CONSERVED HYPOTHETICAL PHAGE TAIL PROTEIN"/>
    <property type="match status" value="1"/>
</dbReference>
<comment type="caution">
    <text evidence="1">The sequence shown here is derived from an EMBL/GenBank/DDBJ whole genome shotgun (WGS) entry which is preliminary data.</text>
</comment>
<accession>A0ABS1DLP0</accession>
<evidence type="ECO:0000313" key="2">
    <source>
        <dbReference type="Proteomes" id="UP001296873"/>
    </source>
</evidence>
<gene>
    <name evidence="1" type="ORF">CKO28_25670</name>
</gene>
<dbReference type="Pfam" id="PF06841">
    <property type="entry name" value="Phage_T4_gp19"/>
    <property type="match status" value="1"/>
</dbReference>
<keyword evidence="2" id="KW-1185">Reference proteome</keyword>
<organism evidence="1 2">
    <name type="scientific">Rhodovibrio sodomensis</name>
    <dbReference type="NCBI Taxonomy" id="1088"/>
    <lineage>
        <taxon>Bacteria</taxon>
        <taxon>Pseudomonadati</taxon>
        <taxon>Pseudomonadota</taxon>
        <taxon>Alphaproteobacteria</taxon>
        <taxon>Rhodospirillales</taxon>
        <taxon>Rhodovibrionaceae</taxon>
        <taxon>Rhodovibrio</taxon>
    </lineage>
</organism>
<reference evidence="1 2" key="1">
    <citation type="journal article" date="2020" name="Microorganisms">
        <title>Osmotic Adaptation and Compatible Solute Biosynthesis of Phototrophic Bacteria as Revealed from Genome Analyses.</title>
        <authorList>
            <person name="Imhoff J.F."/>
            <person name="Rahn T."/>
            <person name="Kunzel S."/>
            <person name="Keller A."/>
            <person name="Neulinger S.C."/>
        </authorList>
    </citation>
    <scope>NUCLEOTIDE SEQUENCE [LARGE SCALE GENOMIC DNA]</scope>
    <source>
        <strain evidence="1 2">DSM 9895</strain>
    </source>
</reference>
<protein>
    <recommendedName>
        <fullName evidence="3">Phage tail protein</fullName>
    </recommendedName>
</protein>
<name>A0ABS1DLP0_9PROT</name>
<evidence type="ECO:0008006" key="3">
    <source>
        <dbReference type="Google" id="ProtNLM"/>
    </source>
</evidence>
<sequence>MSANTPLLNFRFKVEWAGSRAGFSRVEGLNAETDVVSYREGNDPNPTPQRIPTLIRYGDVTLTRGILLGDNAFYEFYHDVERLRTERMDIVIKLLDESFAAVMQWHLRNAFARRLEGPVLSGTGEEGGLAIERLTLAHEGLQVDTSG</sequence>
<dbReference type="PANTHER" id="PTHR38009:SF1">
    <property type="entry name" value="CONSERVED HYPOTHETICAL PHAGE TAIL PROTEIN"/>
    <property type="match status" value="1"/>
</dbReference>
<dbReference type="NCBIfam" id="TIGR02241">
    <property type="entry name" value="conserved hypothetical phage tail region protein"/>
    <property type="match status" value="1"/>
</dbReference>
<evidence type="ECO:0000313" key="1">
    <source>
        <dbReference type="EMBL" id="MBK1671394.1"/>
    </source>
</evidence>
<dbReference type="Proteomes" id="UP001296873">
    <property type="component" value="Unassembled WGS sequence"/>
</dbReference>